<keyword evidence="2" id="KW-0472">Membrane</keyword>
<accession>A0AAN8RFB6</accession>
<dbReference type="Pfam" id="PF26174">
    <property type="entry name" value="LEA-2_1"/>
    <property type="match status" value="1"/>
</dbReference>
<protein>
    <recommendedName>
        <fullName evidence="8">Pre-rRNA processing protein</fullName>
    </recommendedName>
</protein>
<dbReference type="Pfam" id="PF26153">
    <property type="entry name" value="LEA-2L_5"/>
    <property type="match status" value="1"/>
</dbReference>
<sequence length="870" mass="92940">MAASSPPFPSYGATSPVLPTPCHEDSDQTLANTPLLRASDLSVQEDDDCCGTSPQPTERTPLVPPTVNRRGSDGDLVPSARSDHERIKGSPKSPRILIITLVSLCFATLSILFLGFMLPEAVQEYAKKATDVKLDSLSVDSFTKDGVRVRIQGQVVLDAERVKSALLRNLGVLVGSVARKIKVGSSRALLYLPDYPEGVLGVASYPELVVNLRNGQATDIDILCDLTPASLGGVKPAIDDYLSGKIHSLRIQIESDMPLASGILPLGTHKVIQELIIKEVPSLPALKLSRLNLAEIHLPQQTALGANVTVNIENRYPISFTVPPLGFSLLLPSCDQELIEVAVAKTSVVGIEPFKPVAVDVAGIIRSIPFALVEVCPGTGTSPLDDLLGQYVHGQTATAYVRGLLSDEQDPGVPAWLEELLSSITVPVPVPAGNALKDILKSFSLNDVKFQLPDLDADPDSPEASPLLSATVQAIVALPQEMNAPLDVSRITANADIFYQGRKLGEFHVPDWAPATTVQRETHDLEINARVENVPLKITDRDVFSEVVQKIIFGGGSGVKLQADGTADAKVGIASLGEFVVRGIPAKGDIVIKGEKHTLDDINPKPKDIMIFSSTKNSVRMGAKVTFTNPTNYTAIIPYLNILFTKNGTILGNGTLVNAAIGKGENQVTVEAFWAPADGGEEARTMGMALLGEYVSGGNSTITIRAHERSIPSLPDLSKALESLEFTLPLPPPPLSSSPSPPGVDPTDPPRFVQSATLHVLGSTGSFELRNPFQKDTIFISDINGVATYNGTVLGTLDYEYQIAIPPGLSETPKLPVQWTLKGVGYDILMKAAGGVLRIDAKAECNVRIGQWEERLKFHGSGIGASVHLR</sequence>
<organism evidence="6 7">
    <name type="scientific">Orbilia javanica</name>
    <dbReference type="NCBI Taxonomy" id="47235"/>
    <lineage>
        <taxon>Eukaryota</taxon>
        <taxon>Fungi</taxon>
        <taxon>Dikarya</taxon>
        <taxon>Ascomycota</taxon>
        <taxon>Pezizomycotina</taxon>
        <taxon>Orbiliomycetes</taxon>
        <taxon>Orbiliales</taxon>
        <taxon>Orbiliaceae</taxon>
        <taxon>Orbilia</taxon>
    </lineage>
</organism>
<dbReference type="InterPro" id="IPR055011">
    <property type="entry name" value="Tag1_C"/>
</dbReference>
<dbReference type="Proteomes" id="UP001313282">
    <property type="component" value="Unassembled WGS sequence"/>
</dbReference>
<evidence type="ECO:0000313" key="6">
    <source>
        <dbReference type="EMBL" id="KAK6351715.1"/>
    </source>
</evidence>
<dbReference type="Pfam" id="PF22786">
    <property type="entry name" value="Tag1_C"/>
    <property type="match status" value="1"/>
</dbReference>
<feature type="transmembrane region" description="Helical" evidence="2">
    <location>
        <begin position="96"/>
        <end position="118"/>
    </location>
</feature>
<dbReference type="PANTHER" id="PTHR35895">
    <property type="entry name" value="CHROMOSOME 16, WHOLE GENOME SHOTGUN SEQUENCE"/>
    <property type="match status" value="1"/>
</dbReference>
<feature type="region of interest" description="Disordered" evidence="1">
    <location>
        <begin position="730"/>
        <end position="749"/>
    </location>
</feature>
<evidence type="ECO:0000259" key="4">
    <source>
        <dbReference type="Pfam" id="PF26150"/>
    </source>
</evidence>
<evidence type="ECO:0000256" key="1">
    <source>
        <dbReference type="SAM" id="MobiDB-lite"/>
    </source>
</evidence>
<feature type="domain" description="Tag1-like fourth Ig-like" evidence="4">
    <location>
        <begin position="604"/>
        <end position="717"/>
    </location>
</feature>
<gene>
    <name evidence="6" type="ORF">TWF718_004862</name>
</gene>
<dbReference type="InterPro" id="IPR059066">
    <property type="entry name" value="Ig_Tag1-like_5th"/>
</dbReference>
<reference evidence="6 7" key="1">
    <citation type="submission" date="2019-10" db="EMBL/GenBank/DDBJ databases">
        <authorList>
            <person name="Palmer J.M."/>
        </authorList>
    </citation>
    <scope>NUCLEOTIDE SEQUENCE [LARGE SCALE GENOMIC DNA]</scope>
    <source>
        <strain evidence="6 7">TWF718</strain>
    </source>
</reference>
<dbReference type="EMBL" id="JAVHNR010000002">
    <property type="protein sequence ID" value="KAK6351715.1"/>
    <property type="molecule type" value="Genomic_DNA"/>
</dbReference>
<name>A0AAN8RFB6_9PEZI</name>
<keyword evidence="7" id="KW-1185">Reference proteome</keyword>
<feature type="domain" description="Tag1 C-terminal" evidence="3">
    <location>
        <begin position="482"/>
        <end position="593"/>
    </location>
</feature>
<keyword evidence="2" id="KW-0812">Transmembrane</keyword>
<proteinExistence type="predicted"/>
<feature type="region of interest" description="Disordered" evidence="1">
    <location>
        <begin position="1"/>
        <end position="90"/>
    </location>
</feature>
<evidence type="ECO:0000256" key="2">
    <source>
        <dbReference type="SAM" id="Phobius"/>
    </source>
</evidence>
<evidence type="ECO:0000259" key="3">
    <source>
        <dbReference type="Pfam" id="PF22786"/>
    </source>
</evidence>
<evidence type="ECO:0008006" key="8">
    <source>
        <dbReference type="Google" id="ProtNLM"/>
    </source>
</evidence>
<dbReference type="AlphaFoldDB" id="A0AAN8RFB6"/>
<dbReference type="Pfam" id="PF26150">
    <property type="entry name" value="LEA-2_4"/>
    <property type="match status" value="1"/>
</dbReference>
<evidence type="ECO:0000259" key="5">
    <source>
        <dbReference type="Pfam" id="PF26153"/>
    </source>
</evidence>
<dbReference type="InterPro" id="IPR059065">
    <property type="entry name" value="Ig_Tag1-like_4th"/>
</dbReference>
<comment type="caution">
    <text evidence="6">The sequence shown here is derived from an EMBL/GenBank/DDBJ whole genome shotgun (WGS) entry which is preliminary data.</text>
</comment>
<dbReference type="GO" id="GO:0000329">
    <property type="term" value="C:fungal-type vacuole membrane"/>
    <property type="evidence" value="ECO:0007669"/>
    <property type="project" value="InterPro"/>
</dbReference>
<keyword evidence="2" id="KW-1133">Transmembrane helix</keyword>
<dbReference type="InterPro" id="IPR046368">
    <property type="entry name" value="Tag1"/>
</dbReference>
<evidence type="ECO:0000313" key="7">
    <source>
        <dbReference type="Proteomes" id="UP001313282"/>
    </source>
</evidence>
<dbReference type="PANTHER" id="PTHR35895:SF3">
    <property type="entry name" value="PRE-RRNA PROCESSING PROTEIN"/>
    <property type="match status" value="1"/>
</dbReference>
<feature type="domain" description="Tag1-like fifth Ig-like" evidence="5">
    <location>
        <begin position="747"/>
        <end position="856"/>
    </location>
</feature>